<dbReference type="AlphaFoldDB" id="A0AAE3MDR2"/>
<evidence type="ECO:0000313" key="2">
    <source>
        <dbReference type="Proteomes" id="UP001207408"/>
    </source>
</evidence>
<proteinExistence type="predicted"/>
<dbReference type="InterPro" id="IPR032265">
    <property type="entry name" value="DUF4831"/>
</dbReference>
<keyword evidence="2" id="KW-1185">Reference proteome</keyword>
<dbReference type="RefSeq" id="WP_301199363.1">
    <property type="nucleotide sequence ID" value="NZ_JAPDPI010000018.1"/>
</dbReference>
<gene>
    <name evidence="1" type="ORF">OM074_10160</name>
</gene>
<organism evidence="1 2">
    <name type="scientific">Plebeiibacterium marinum</name>
    <dbReference type="NCBI Taxonomy" id="2992111"/>
    <lineage>
        <taxon>Bacteria</taxon>
        <taxon>Pseudomonadati</taxon>
        <taxon>Bacteroidota</taxon>
        <taxon>Bacteroidia</taxon>
        <taxon>Marinilabiliales</taxon>
        <taxon>Marinilabiliaceae</taxon>
        <taxon>Plebeiibacterium</taxon>
    </lineage>
</organism>
<dbReference type="Proteomes" id="UP001207408">
    <property type="component" value="Unassembled WGS sequence"/>
</dbReference>
<evidence type="ECO:0000313" key="1">
    <source>
        <dbReference type="EMBL" id="MCW3805991.1"/>
    </source>
</evidence>
<comment type="caution">
    <text evidence="1">The sequence shown here is derived from an EMBL/GenBank/DDBJ whole genome shotgun (WGS) entry which is preliminary data.</text>
</comment>
<protein>
    <submittedName>
        <fullName evidence="1">DUF4831 family protein</fullName>
    </submittedName>
</protein>
<accession>A0AAE3MDR2</accession>
<sequence length="369" mass="41000">MYLINKTVLTISLTIFLSVAALGQKKNPISAEVKKTSDISNATQESLSYLLPKTAIRVEIESEKTIKKTGPYYRYSQRFLNLAEVITEDSEEWAIKGIKITAIGVPDENKRYSIFSTGNTSATMVNLTHDGILAGINNNDVNTKSNICQKKKKCDNPSLSDINFDNIPLHEDLLYKTSTAAMAQEAANMIYKIRNNRIDLLSGELENLPPDGKAYKTVLEELNKLEKDFVSLFSGKKISFTKKETFLVIPDPISSYNNHVICRFSKQKGIVDPMDITGTPIYFKLNAATFKKLENKATEPNKNPIKNGLFYCLPGTASIQIIDKNKEISSKNVSLAQYGQVVSMPASILEQEKVVIKICPVTGALISIQ</sequence>
<reference evidence="1" key="1">
    <citation type="submission" date="2022-10" db="EMBL/GenBank/DDBJ databases">
        <authorList>
            <person name="Yu W.X."/>
        </authorList>
    </citation>
    <scope>NUCLEOTIDE SEQUENCE</scope>
    <source>
        <strain evidence="1">D04</strain>
    </source>
</reference>
<dbReference type="Pfam" id="PF16115">
    <property type="entry name" value="DUF4831"/>
    <property type="match status" value="1"/>
</dbReference>
<name>A0AAE3MDR2_9BACT</name>
<dbReference type="EMBL" id="JAPDPI010000018">
    <property type="protein sequence ID" value="MCW3805991.1"/>
    <property type="molecule type" value="Genomic_DNA"/>
</dbReference>